<gene>
    <name evidence="1" type="ORF">LXM26_00490</name>
</gene>
<organism evidence="1 2">
    <name type="scientific">Dyadobacter chenwenxiniae</name>
    <dbReference type="NCBI Taxonomy" id="2906456"/>
    <lineage>
        <taxon>Bacteria</taxon>
        <taxon>Pseudomonadati</taxon>
        <taxon>Bacteroidota</taxon>
        <taxon>Cytophagia</taxon>
        <taxon>Cytophagales</taxon>
        <taxon>Spirosomataceae</taxon>
        <taxon>Dyadobacter</taxon>
    </lineage>
</organism>
<protein>
    <submittedName>
        <fullName evidence="1">Uncharacterized protein</fullName>
    </submittedName>
</protein>
<proteinExistence type="predicted"/>
<dbReference type="Proteomes" id="UP001139000">
    <property type="component" value="Unassembled WGS sequence"/>
</dbReference>
<dbReference type="EMBL" id="JAJTTC010000001">
    <property type="protein sequence ID" value="MCF0059951.1"/>
    <property type="molecule type" value="Genomic_DNA"/>
</dbReference>
<evidence type="ECO:0000313" key="1">
    <source>
        <dbReference type="EMBL" id="MCF0059951.1"/>
    </source>
</evidence>
<reference evidence="1" key="1">
    <citation type="submission" date="2021-12" db="EMBL/GenBank/DDBJ databases">
        <title>Novel species in genus Dyadobacter.</title>
        <authorList>
            <person name="Ma C."/>
        </authorList>
    </citation>
    <scope>NUCLEOTIDE SEQUENCE</scope>
    <source>
        <strain evidence="1">LJ419</strain>
    </source>
</reference>
<dbReference type="AlphaFoldDB" id="A0A9X1TBL6"/>
<name>A0A9X1TBL6_9BACT</name>
<comment type="caution">
    <text evidence="1">The sequence shown here is derived from an EMBL/GenBank/DDBJ whole genome shotgun (WGS) entry which is preliminary data.</text>
</comment>
<accession>A0A9X1TBL6</accession>
<evidence type="ECO:0000313" key="2">
    <source>
        <dbReference type="Proteomes" id="UP001139000"/>
    </source>
</evidence>
<sequence length="75" mass="9223">MSGKIYIFYYNDCIFESAPFAVSLHYTKKGAYQAMRKHRIKCYNEYMEIFDKEFRRDWRDDFGKAWFIGEKEIKP</sequence>
<keyword evidence="2" id="KW-1185">Reference proteome</keyword>
<dbReference type="RefSeq" id="WP_234652294.1">
    <property type="nucleotide sequence ID" value="NZ_CP094997.1"/>
</dbReference>